<dbReference type="SUPFAM" id="SSF56176">
    <property type="entry name" value="FAD-binding/transporter-associated domain-like"/>
    <property type="match status" value="1"/>
</dbReference>
<accession>A0AA88A0J6</accession>
<dbReference type="PROSITE" id="PS51387">
    <property type="entry name" value="FAD_PCMH"/>
    <property type="match status" value="1"/>
</dbReference>
<evidence type="ECO:0000256" key="1">
    <source>
        <dbReference type="ARBA" id="ARBA00001974"/>
    </source>
</evidence>
<name>A0AA88A0J6_FICCA</name>
<keyword evidence="5" id="KW-0274">FAD</keyword>
<keyword evidence="6" id="KW-1015">Disulfide bond</keyword>
<keyword evidence="10" id="KW-1185">Reference proteome</keyword>
<dbReference type="InterPro" id="IPR016166">
    <property type="entry name" value="FAD-bd_PCMH"/>
</dbReference>
<sequence length="490" mass="55759">MAQNSLHESFMYSLLNYSDPSHPITPSAIHTPDTLEFFSVLQSHIRNLRFDTPQTPKPLLIITPTHVSHVRAAVLAAQKHNLRMKIRSGGHDYEGVSYVSESPFLLLDMQNLRAIEIHMASETAWVQAGATIGELYYKISRKSKVHGFPAGVCPSVGVGGHLSGGGYGNMMRKYGLSVDNIVDAQVVDVRGRILDRNSMGEDLFWAIRGGGGASFCVVVAYKINLVPIPETVTVFRVDKTLEQKGTDDVVYRWQEVAPTLDEDLFIRMYLGVVKKKDQTEKTIRASFVGLFLGDSKKLMGLLYNSFPELGLKKSDCIVTSWVKSIFFWDDIPIGTPDDYLLVRKPKKLVHLKRKSDYLKEPIPKDGLRWIFQRLIELEFPMLAFNPYGGRMARIPATATPFPHRGNLAKIQYVLNWDEPGTEAENFYIGLLRKLYHYMTPFVSKNPRESYFNYKDHDLGINGHDDPRTSYEKGREYGIKYFKHNFKRLVE</sequence>
<dbReference type="GO" id="GO:1901696">
    <property type="term" value="P:cannabinoid biosynthetic process"/>
    <property type="evidence" value="ECO:0007669"/>
    <property type="project" value="UniProtKB-ARBA"/>
</dbReference>
<dbReference type="InterPro" id="IPR036318">
    <property type="entry name" value="FAD-bd_PCMH-like_sf"/>
</dbReference>
<dbReference type="GO" id="GO:0016491">
    <property type="term" value="F:oxidoreductase activity"/>
    <property type="evidence" value="ECO:0007669"/>
    <property type="project" value="InterPro"/>
</dbReference>
<dbReference type="InterPro" id="IPR012951">
    <property type="entry name" value="BBE"/>
</dbReference>
<feature type="domain" description="FAD-binding PCMH-type" evidence="8">
    <location>
        <begin position="54"/>
        <end position="228"/>
    </location>
</feature>
<evidence type="ECO:0000256" key="3">
    <source>
        <dbReference type="ARBA" id="ARBA00022630"/>
    </source>
</evidence>
<feature type="non-terminal residue" evidence="9">
    <location>
        <position position="490"/>
    </location>
</feature>
<organism evidence="9 10">
    <name type="scientific">Ficus carica</name>
    <name type="common">Common fig</name>
    <dbReference type="NCBI Taxonomy" id="3494"/>
    <lineage>
        <taxon>Eukaryota</taxon>
        <taxon>Viridiplantae</taxon>
        <taxon>Streptophyta</taxon>
        <taxon>Embryophyta</taxon>
        <taxon>Tracheophyta</taxon>
        <taxon>Spermatophyta</taxon>
        <taxon>Magnoliopsida</taxon>
        <taxon>eudicotyledons</taxon>
        <taxon>Gunneridae</taxon>
        <taxon>Pentapetalae</taxon>
        <taxon>rosids</taxon>
        <taxon>fabids</taxon>
        <taxon>Rosales</taxon>
        <taxon>Moraceae</taxon>
        <taxon>Ficeae</taxon>
        <taxon>Ficus</taxon>
    </lineage>
</organism>
<protein>
    <recommendedName>
        <fullName evidence="8">FAD-binding PCMH-type domain-containing protein</fullName>
    </recommendedName>
</protein>
<comment type="cofactor">
    <cofactor evidence="1">
        <name>FAD</name>
        <dbReference type="ChEBI" id="CHEBI:57692"/>
    </cofactor>
</comment>
<evidence type="ECO:0000256" key="4">
    <source>
        <dbReference type="ARBA" id="ARBA00022729"/>
    </source>
</evidence>
<evidence type="ECO:0000313" key="9">
    <source>
        <dbReference type="EMBL" id="GMN32091.1"/>
    </source>
</evidence>
<dbReference type="PANTHER" id="PTHR32448">
    <property type="entry name" value="OS08G0158400 PROTEIN"/>
    <property type="match status" value="1"/>
</dbReference>
<keyword evidence="4" id="KW-0732">Signal</keyword>
<dbReference type="EMBL" id="BTGU01003423">
    <property type="protein sequence ID" value="GMN32091.1"/>
    <property type="molecule type" value="Genomic_DNA"/>
</dbReference>
<dbReference type="InterPro" id="IPR016169">
    <property type="entry name" value="FAD-bd_PCMH_sub2"/>
</dbReference>
<dbReference type="Gene3D" id="3.30.465.10">
    <property type="match status" value="1"/>
</dbReference>
<dbReference type="InterPro" id="IPR016167">
    <property type="entry name" value="FAD-bd_PCMH_sub1"/>
</dbReference>
<dbReference type="Gene3D" id="3.30.43.10">
    <property type="entry name" value="Uridine Diphospho-n-acetylenolpyruvylglucosamine Reductase, domain 2"/>
    <property type="match status" value="1"/>
</dbReference>
<dbReference type="GO" id="GO:0071949">
    <property type="term" value="F:FAD binding"/>
    <property type="evidence" value="ECO:0007669"/>
    <property type="project" value="InterPro"/>
</dbReference>
<gene>
    <name evidence="9" type="ORF">TIFTF001_044653</name>
</gene>
<keyword evidence="7" id="KW-0325">Glycoprotein</keyword>
<evidence type="ECO:0000256" key="5">
    <source>
        <dbReference type="ARBA" id="ARBA00022827"/>
    </source>
</evidence>
<dbReference type="Pfam" id="PF08031">
    <property type="entry name" value="BBE"/>
    <property type="match status" value="1"/>
</dbReference>
<dbReference type="FunFam" id="3.30.43.10:FF:000004">
    <property type="entry name" value="Berberine bridge enzyme-like 15"/>
    <property type="match status" value="1"/>
</dbReference>
<proteinExistence type="inferred from homology"/>
<evidence type="ECO:0000256" key="6">
    <source>
        <dbReference type="ARBA" id="ARBA00023157"/>
    </source>
</evidence>
<comment type="similarity">
    <text evidence="2">Belongs to the oxygen-dependent FAD-linked oxidoreductase family.</text>
</comment>
<dbReference type="Pfam" id="PF01565">
    <property type="entry name" value="FAD_binding_4"/>
    <property type="match status" value="1"/>
</dbReference>
<dbReference type="Gene3D" id="3.40.462.20">
    <property type="match status" value="1"/>
</dbReference>
<reference evidence="9" key="1">
    <citation type="submission" date="2023-07" db="EMBL/GenBank/DDBJ databases">
        <title>draft genome sequence of fig (Ficus carica).</title>
        <authorList>
            <person name="Takahashi T."/>
            <person name="Nishimura K."/>
        </authorList>
    </citation>
    <scope>NUCLEOTIDE SEQUENCE</scope>
</reference>
<evidence type="ECO:0000313" key="10">
    <source>
        <dbReference type="Proteomes" id="UP001187192"/>
    </source>
</evidence>
<evidence type="ECO:0000256" key="7">
    <source>
        <dbReference type="ARBA" id="ARBA00023180"/>
    </source>
</evidence>
<dbReference type="InterPro" id="IPR006094">
    <property type="entry name" value="Oxid_FAD_bind_N"/>
</dbReference>
<dbReference type="AlphaFoldDB" id="A0AA88A0J6"/>
<keyword evidence="3" id="KW-0285">Flavoprotein</keyword>
<evidence type="ECO:0000256" key="2">
    <source>
        <dbReference type="ARBA" id="ARBA00005466"/>
    </source>
</evidence>
<comment type="caution">
    <text evidence="9">The sequence shown here is derived from an EMBL/GenBank/DDBJ whole genome shotgun (WGS) entry which is preliminary data.</text>
</comment>
<evidence type="ECO:0000259" key="8">
    <source>
        <dbReference type="PROSITE" id="PS51387"/>
    </source>
</evidence>
<dbReference type="Proteomes" id="UP001187192">
    <property type="component" value="Unassembled WGS sequence"/>
</dbReference>